<dbReference type="RefSeq" id="WP_041601864.1">
    <property type="nucleotide sequence ID" value="NC_014532.2"/>
</dbReference>
<dbReference type="PANTHER" id="PTHR34310:SF9">
    <property type="entry name" value="BLR5716 PROTEIN"/>
    <property type="match status" value="1"/>
</dbReference>
<feature type="domain" description="DUF427" evidence="2">
    <location>
        <begin position="18"/>
        <end position="104"/>
    </location>
</feature>
<gene>
    <name evidence="3" type="ORF">SR933_00785</name>
</gene>
<organism evidence="3 4">
    <name type="scientific">Halomonas elongata (strain ATCC 33173 / DSM 2581 / NBRC 15536 / NCIMB 2198 / 1H9)</name>
    <dbReference type="NCBI Taxonomy" id="768066"/>
    <lineage>
        <taxon>Bacteria</taxon>
        <taxon>Pseudomonadati</taxon>
        <taxon>Pseudomonadota</taxon>
        <taxon>Gammaproteobacteria</taxon>
        <taxon>Oceanospirillales</taxon>
        <taxon>Halomonadaceae</taxon>
        <taxon>Halomonas</taxon>
    </lineage>
</organism>
<evidence type="ECO:0000256" key="1">
    <source>
        <dbReference type="SAM" id="MobiDB-lite"/>
    </source>
</evidence>
<sequence>MANYTTPRINLHPHTRRVQIYHRDTLLADTSDVIELREKDYPQRQYLPRSDVDMSKPTTSTAVTHCPDKGDSTYYSLPDLLDIAWSYDHPIDEMSAIAGRLAFDSNKMTELVE</sequence>
<reference evidence="3 4" key="1">
    <citation type="submission" date="2023-11" db="EMBL/GenBank/DDBJ databases">
        <title>MicrobeMod: A computational toolkit for identifying prokaryotic methylation and restriction-modification with nanopore sequencing.</title>
        <authorList>
            <person name="Crits-Christoph A."/>
            <person name="Kang S.C."/>
            <person name="Lee H."/>
            <person name="Ostrov N."/>
        </authorList>
    </citation>
    <scope>NUCLEOTIDE SEQUENCE [LARGE SCALE GENOMIC DNA]</scope>
    <source>
        <strain evidence="3 4">ATCC 33173</strain>
    </source>
</reference>
<evidence type="ECO:0000313" key="3">
    <source>
        <dbReference type="EMBL" id="WPU47456.1"/>
    </source>
</evidence>
<proteinExistence type="predicted"/>
<dbReference type="EMBL" id="CP139472">
    <property type="protein sequence ID" value="WPU47456.1"/>
    <property type="molecule type" value="Genomic_DNA"/>
</dbReference>
<dbReference type="InterPro" id="IPR038694">
    <property type="entry name" value="DUF427_sf"/>
</dbReference>
<dbReference type="Pfam" id="PF04248">
    <property type="entry name" value="NTP_transf_9"/>
    <property type="match status" value="1"/>
</dbReference>
<feature type="region of interest" description="Disordered" evidence="1">
    <location>
        <begin position="46"/>
        <end position="65"/>
    </location>
</feature>
<dbReference type="InterPro" id="IPR007361">
    <property type="entry name" value="DUF427"/>
</dbReference>
<dbReference type="GeneID" id="91008697"/>
<accession>A0ABZ0T9P9</accession>
<dbReference type="PANTHER" id="PTHR34310">
    <property type="entry name" value="DUF427 DOMAIN PROTEIN (AFU_ORTHOLOGUE AFUA_3G02220)"/>
    <property type="match status" value="1"/>
</dbReference>
<name>A0ABZ0T9P9_HALED</name>
<evidence type="ECO:0000259" key="2">
    <source>
        <dbReference type="Pfam" id="PF04248"/>
    </source>
</evidence>
<dbReference type="Gene3D" id="2.170.150.40">
    <property type="entry name" value="Domain of unknown function (DUF427)"/>
    <property type="match status" value="1"/>
</dbReference>
<protein>
    <submittedName>
        <fullName evidence="3">DUF427 domain-containing protein</fullName>
    </submittedName>
</protein>
<dbReference type="Proteomes" id="UP001322512">
    <property type="component" value="Chromosome"/>
</dbReference>
<keyword evidence="4" id="KW-1185">Reference proteome</keyword>
<evidence type="ECO:0000313" key="4">
    <source>
        <dbReference type="Proteomes" id="UP001322512"/>
    </source>
</evidence>